<sequence>MNKARLFCYNHLLLAAAYATSKLRQLLSCCPRHQQDTPLPRRLTGNISNCRRHPLPTEQHPLPKTPTDHLPPASACYGYQDQGVMIAAASDALWNNGAACGKMYSVSCTGATNQGVPQPCKSGSVTVKIVDRCPSPGCQATIDLSQEAFSAIADTAAGKINIDYNQ</sequence>
<protein>
    <recommendedName>
        <fullName evidence="6">Expansin-like EG45 domain-containing protein</fullName>
    </recommendedName>
</protein>
<evidence type="ECO:0000259" key="6">
    <source>
        <dbReference type="PROSITE" id="PS50842"/>
    </source>
</evidence>
<organism evidence="7 8">
    <name type="scientific">Camellia sinensis var. sinensis</name>
    <name type="common">China tea</name>
    <dbReference type="NCBI Taxonomy" id="542762"/>
    <lineage>
        <taxon>Eukaryota</taxon>
        <taxon>Viridiplantae</taxon>
        <taxon>Streptophyta</taxon>
        <taxon>Embryophyta</taxon>
        <taxon>Tracheophyta</taxon>
        <taxon>Spermatophyta</taxon>
        <taxon>Magnoliopsida</taxon>
        <taxon>eudicotyledons</taxon>
        <taxon>Gunneridae</taxon>
        <taxon>Pentapetalae</taxon>
        <taxon>asterids</taxon>
        <taxon>Ericales</taxon>
        <taxon>Theaceae</taxon>
        <taxon>Camellia</taxon>
    </lineage>
</organism>
<dbReference type="SMART" id="SM00837">
    <property type="entry name" value="DPBB_1"/>
    <property type="match status" value="1"/>
</dbReference>
<dbReference type="Pfam" id="PF03330">
    <property type="entry name" value="DPBB_1"/>
    <property type="match status" value="1"/>
</dbReference>
<dbReference type="CDD" id="cd22269">
    <property type="entry name" value="DPBB_EG45-like"/>
    <property type="match status" value="1"/>
</dbReference>
<dbReference type="InterPro" id="IPR007112">
    <property type="entry name" value="Expansin/allergen_DPBB_dom"/>
</dbReference>
<keyword evidence="3 5" id="KW-0732">Signal</keyword>
<dbReference type="InterPro" id="IPR044206">
    <property type="entry name" value="EGC1/2"/>
</dbReference>
<keyword evidence="8" id="KW-1185">Reference proteome</keyword>
<keyword evidence="2" id="KW-0964">Secreted</keyword>
<evidence type="ECO:0000256" key="5">
    <source>
        <dbReference type="SAM" id="SignalP"/>
    </source>
</evidence>
<dbReference type="Gene3D" id="2.40.40.10">
    <property type="entry name" value="RlpA-like domain"/>
    <property type="match status" value="1"/>
</dbReference>
<evidence type="ECO:0000256" key="1">
    <source>
        <dbReference type="ARBA" id="ARBA00004613"/>
    </source>
</evidence>
<feature type="signal peptide" evidence="5">
    <location>
        <begin position="1"/>
        <end position="19"/>
    </location>
</feature>
<dbReference type="PANTHER" id="PTHR47295">
    <property type="entry name" value="EG45-LIKE DOMAIN CONTAINING PROTEIN 1-RELATED"/>
    <property type="match status" value="1"/>
</dbReference>
<evidence type="ECO:0000313" key="8">
    <source>
        <dbReference type="Proteomes" id="UP000306102"/>
    </source>
</evidence>
<dbReference type="GO" id="GO:0009627">
    <property type="term" value="P:systemic acquired resistance"/>
    <property type="evidence" value="ECO:0007669"/>
    <property type="project" value="InterPro"/>
</dbReference>
<feature type="domain" description="Expansin-like EG45" evidence="6">
    <location>
        <begin position="83"/>
        <end position="166"/>
    </location>
</feature>
<accession>A0A4S4D4L0</accession>
<feature type="region of interest" description="Disordered" evidence="4">
    <location>
        <begin position="41"/>
        <end position="67"/>
    </location>
</feature>
<dbReference type="SUPFAM" id="SSF50685">
    <property type="entry name" value="Barwin-like endoglucanases"/>
    <property type="match status" value="1"/>
</dbReference>
<dbReference type="FunFam" id="2.40.40.10:FF:000005">
    <property type="entry name" value="Barwin-related endoglucanase"/>
    <property type="match status" value="1"/>
</dbReference>
<name>A0A4S4D4L0_CAMSN</name>
<dbReference type="Proteomes" id="UP000306102">
    <property type="component" value="Unassembled WGS sequence"/>
</dbReference>
<dbReference type="InterPro" id="IPR009009">
    <property type="entry name" value="RlpA-like_DPBB"/>
</dbReference>
<dbReference type="GO" id="GO:0048046">
    <property type="term" value="C:apoplast"/>
    <property type="evidence" value="ECO:0007669"/>
    <property type="project" value="InterPro"/>
</dbReference>
<evidence type="ECO:0000256" key="3">
    <source>
        <dbReference type="ARBA" id="ARBA00022729"/>
    </source>
</evidence>
<comment type="subcellular location">
    <subcellularLocation>
        <location evidence="1">Secreted</location>
    </subcellularLocation>
</comment>
<proteinExistence type="predicted"/>
<dbReference type="EMBL" id="SDRB02012762">
    <property type="protein sequence ID" value="THF96763.1"/>
    <property type="molecule type" value="Genomic_DNA"/>
</dbReference>
<evidence type="ECO:0000256" key="4">
    <source>
        <dbReference type="SAM" id="MobiDB-lite"/>
    </source>
</evidence>
<dbReference type="AlphaFoldDB" id="A0A4S4D4L0"/>
<gene>
    <name evidence="7" type="ORF">TEA_024186</name>
</gene>
<dbReference type="InterPro" id="IPR036908">
    <property type="entry name" value="RlpA-like_sf"/>
</dbReference>
<comment type="caution">
    <text evidence="7">The sequence shown here is derived from an EMBL/GenBank/DDBJ whole genome shotgun (WGS) entry which is preliminary data.</text>
</comment>
<reference evidence="7 8" key="1">
    <citation type="journal article" date="2018" name="Proc. Natl. Acad. Sci. U.S.A.">
        <title>Draft genome sequence of Camellia sinensis var. sinensis provides insights into the evolution of the tea genome and tea quality.</title>
        <authorList>
            <person name="Wei C."/>
            <person name="Yang H."/>
            <person name="Wang S."/>
            <person name="Zhao J."/>
            <person name="Liu C."/>
            <person name="Gao L."/>
            <person name="Xia E."/>
            <person name="Lu Y."/>
            <person name="Tai Y."/>
            <person name="She G."/>
            <person name="Sun J."/>
            <person name="Cao H."/>
            <person name="Tong W."/>
            <person name="Gao Q."/>
            <person name="Li Y."/>
            <person name="Deng W."/>
            <person name="Jiang X."/>
            <person name="Wang W."/>
            <person name="Chen Q."/>
            <person name="Zhang S."/>
            <person name="Li H."/>
            <person name="Wu J."/>
            <person name="Wang P."/>
            <person name="Li P."/>
            <person name="Shi C."/>
            <person name="Zheng F."/>
            <person name="Jian J."/>
            <person name="Huang B."/>
            <person name="Shan D."/>
            <person name="Shi M."/>
            <person name="Fang C."/>
            <person name="Yue Y."/>
            <person name="Li F."/>
            <person name="Li D."/>
            <person name="Wei S."/>
            <person name="Han B."/>
            <person name="Jiang C."/>
            <person name="Yin Y."/>
            <person name="Xia T."/>
            <person name="Zhang Z."/>
            <person name="Bennetzen J.L."/>
            <person name="Zhao S."/>
            <person name="Wan X."/>
        </authorList>
    </citation>
    <scope>NUCLEOTIDE SEQUENCE [LARGE SCALE GENOMIC DNA]</scope>
    <source>
        <strain evidence="8">cv. Shuchazao</strain>
        <tissue evidence="7">Leaf</tissue>
    </source>
</reference>
<dbReference type="PROSITE" id="PS50842">
    <property type="entry name" value="EXPANSIN_EG45"/>
    <property type="match status" value="1"/>
</dbReference>
<feature type="chain" id="PRO_5020565118" description="Expansin-like EG45 domain-containing protein" evidence="5">
    <location>
        <begin position="20"/>
        <end position="166"/>
    </location>
</feature>
<evidence type="ECO:0000256" key="2">
    <source>
        <dbReference type="ARBA" id="ARBA00022525"/>
    </source>
</evidence>
<dbReference type="STRING" id="542762.A0A4S4D4L0"/>
<evidence type="ECO:0000313" key="7">
    <source>
        <dbReference type="EMBL" id="THF96763.1"/>
    </source>
</evidence>
<dbReference type="PANTHER" id="PTHR47295:SF14">
    <property type="entry name" value="OS06G0688300 PROTEIN"/>
    <property type="match status" value="1"/>
</dbReference>